<organism evidence="1 2">
    <name type="scientific">Leptospira noguchii serovar Autumnalis str. ZUN142</name>
    <dbReference type="NCBI Taxonomy" id="1085540"/>
    <lineage>
        <taxon>Bacteria</taxon>
        <taxon>Pseudomonadati</taxon>
        <taxon>Spirochaetota</taxon>
        <taxon>Spirochaetia</taxon>
        <taxon>Leptospirales</taxon>
        <taxon>Leptospiraceae</taxon>
        <taxon>Leptospira</taxon>
    </lineage>
</organism>
<comment type="caution">
    <text evidence="1">The sequence shown here is derived from an EMBL/GenBank/DDBJ whole genome shotgun (WGS) entry which is preliminary data.</text>
</comment>
<evidence type="ECO:0000313" key="1">
    <source>
        <dbReference type="EMBL" id="EMO40134.1"/>
    </source>
</evidence>
<reference evidence="1 2" key="1">
    <citation type="submission" date="2013-01" db="EMBL/GenBank/DDBJ databases">
        <authorList>
            <person name="Harkins D.M."/>
            <person name="Durkin A.S."/>
            <person name="Brinkac L.M."/>
            <person name="Haft D.H."/>
            <person name="Selengut J.D."/>
            <person name="Sanka R."/>
            <person name="DePew J."/>
            <person name="Purushe J."/>
            <person name="Matthias M.A."/>
            <person name="Vinetz J.M."/>
            <person name="Sutton G.G."/>
            <person name="Nierman W.C."/>
            <person name="Fouts D.E."/>
        </authorList>
    </citation>
    <scope>NUCLEOTIDE SEQUENCE [LARGE SCALE GENOMIC DNA]</scope>
    <source>
        <strain evidence="1 2">ZUN142</strain>
    </source>
</reference>
<sequence length="41" mass="4861">MEIHFPATLVFLVIFFAVIYLDQFDMNTSLKIHSCHKFQKS</sequence>
<protein>
    <submittedName>
        <fullName evidence="1">Uncharacterized protein</fullName>
    </submittedName>
</protein>
<proteinExistence type="predicted"/>
<dbReference type="AlphaFoldDB" id="M6UGC0"/>
<dbReference type="EMBL" id="AHOP02000037">
    <property type="protein sequence ID" value="EMO40134.1"/>
    <property type="molecule type" value="Genomic_DNA"/>
</dbReference>
<evidence type="ECO:0000313" key="2">
    <source>
        <dbReference type="Proteomes" id="UP000012153"/>
    </source>
</evidence>
<accession>M6UGC0</accession>
<gene>
    <name evidence="1" type="ORF">LEP1GSC186_4801</name>
</gene>
<name>M6UGC0_9LEPT</name>
<dbReference type="Proteomes" id="UP000012153">
    <property type="component" value="Unassembled WGS sequence"/>
</dbReference>